<dbReference type="EMBL" id="VSSQ01044338">
    <property type="protein sequence ID" value="MPM98151.1"/>
    <property type="molecule type" value="Genomic_DNA"/>
</dbReference>
<evidence type="ECO:0008006" key="2">
    <source>
        <dbReference type="Google" id="ProtNLM"/>
    </source>
</evidence>
<comment type="caution">
    <text evidence="1">The sequence shown here is derived from an EMBL/GenBank/DDBJ whole genome shotgun (WGS) entry which is preliminary data.</text>
</comment>
<gene>
    <name evidence="1" type="ORF">SDC9_145334</name>
</gene>
<evidence type="ECO:0000313" key="1">
    <source>
        <dbReference type="EMBL" id="MPM98151.1"/>
    </source>
</evidence>
<organism evidence="1">
    <name type="scientific">bioreactor metagenome</name>
    <dbReference type="NCBI Taxonomy" id="1076179"/>
    <lineage>
        <taxon>unclassified sequences</taxon>
        <taxon>metagenomes</taxon>
        <taxon>ecological metagenomes</taxon>
    </lineage>
</organism>
<sequence length="126" mass="14659">MISIINETLLIEDVVTKVKNNDEIYKENINDEKEGFIIGNENGVFVIKLNEHFSLKDQISIDTAIKGLLFIKPLKVKIDFDNAQHLTEELVMPIYRICKQIKEAKGEITLEVNDEKLWEITNKWEL</sequence>
<dbReference type="AlphaFoldDB" id="A0A645E9P4"/>
<accession>A0A645E9P4</accession>
<name>A0A645E9P4_9ZZZZ</name>
<protein>
    <recommendedName>
        <fullName evidence="2">STAS domain-containing protein</fullName>
    </recommendedName>
</protein>
<reference evidence="1" key="1">
    <citation type="submission" date="2019-08" db="EMBL/GenBank/DDBJ databases">
        <authorList>
            <person name="Kucharzyk K."/>
            <person name="Murdoch R.W."/>
            <person name="Higgins S."/>
            <person name="Loffler F."/>
        </authorList>
    </citation>
    <scope>NUCLEOTIDE SEQUENCE</scope>
</reference>
<proteinExistence type="predicted"/>